<dbReference type="PROSITE" id="PS51257">
    <property type="entry name" value="PROKAR_LIPOPROTEIN"/>
    <property type="match status" value="1"/>
</dbReference>
<accession>A0ABV6CA13</accession>
<feature type="transmembrane region" description="Helical" evidence="8">
    <location>
        <begin position="35"/>
        <end position="51"/>
    </location>
</feature>
<protein>
    <submittedName>
        <fullName evidence="9">AI-2E family transporter YdiK</fullName>
    </submittedName>
</protein>
<feature type="transmembrane region" description="Helical" evidence="8">
    <location>
        <begin position="162"/>
        <end position="180"/>
    </location>
</feature>
<dbReference type="EMBL" id="JBHLXE010000076">
    <property type="protein sequence ID" value="MFC0179808.1"/>
    <property type="molecule type" value="Genomic_DNA"/>
</dbReference>
<evidence type="ECO:0000256" key="4">
    <source>
        <dbReference type="ARBA" id="ARBA00022475"/>
    </source>
</evidence>
<name>A0ABV6CA13_9GAMM</name>
<keyword evidence="5 8" id="KW-0812">Transmembrane</keyword>
<evidence type="ECO:0000256" key="2">
    <source>
        <dbReference type="ARBA" id="ARBA00009773"/>
    </source>
</evidence>
<keyword evidence="6 8" id="KW-1133">Transmembrane helix</keyword>
<comment type="caution">
    <text evidence="9">The sequence shown here is derived from an EMBL/GenBank/DDBJ whole genome shotgun (WGS) entry which is preliminary data.</text>
</comment>
<comment type="similarity">
    <text evidence="2">Belongs to the autoinducer-2 exporter (AI-2E) (TC 2.A.86) family.</text>
</comment>
<sequence>MLKQQADLPRIIFSLMFIGLMLIGCLWVLRHFLPGLIWAAMVVIATWPLMLKIQNSLKCKRVIAASIMTLMILLVFVIPAVMLVASIIKNSNLFINMASFDQSVDIPSLEILKSLPYIGESAYDTWQSVIATNGKIVINQVKPYIGQGVSWLVSQAANIGRFLIYSGLMVVFSFILYMNGERCADAIRRFSLRLAGEQGDHTVILAGQAIRAVALGVVVTALTQSIIAGIGLGITGIPAATLLTLIIFVLCVAQIGPILVLVPAVLWLFWTGETSLGIFLGVWTVIVTTMDAFLRPFLIKMGANLPMLLILAGVIGGLLGFGLIGLFIGPVILAVSYRLIQAWVDKDPASDE</sequence>
<feature type="transmembrane region" description="Helical" evidence="8">
    <location>
        <begin position="306"/>
        <end position="333"/>
    </location>
</feature>
<comment type="subcellular location">
    <subcellularLocation>
        <location evidence="1">Cell membrane</location>
        <topology evidence="1">Multi-pass membrane protein</topology>
    </subcellularLocation>
</comment>
<feature type="transmembrane region" description="Helical" evidence="8">
    <location>
        <begin position="242"/>
        <end position="270"/>
    </location>
</feature>
<gene>
    <name evidence="9" type="primary">ydiK</name>
    <name evidence="9" type="ORF">ACFFIT_06870</name>
</gene>
<dbReference type="RefSeq" id="WP_385876914.1">
    <property type="nucleotide sequence ID" value="NZ_JBHLXE010000076.1"/>
</dbReference>
<feature type="transmembrane region" description="Helical" evidence="8">
    <location>
        <begin position="276"/>
        <end position="294"/>
    </location>
</feature>
<proteinExistence type="inferred from homology"/>
<keyword evidence="3" id="KW-0813">Transport</keyword>
<evidence type="ECO:0000313" key="9">
    <source>
        <dbReference type="EMBL" id="MFC0179808.1"/>
    </source>
</evidence>
<dbReference type="Proteomes" id="UP001589758">
    <property type="component" value="Unassembled WGS sequence"/>
</dbReference>
<evidence type="ECO:0000256" key="1">
    <source>
        <dbReference type="ARBA" id="ARBA00004651"/>
    </source>
</evidence>
<evidence type="ECO:0000256" key="7">
    <source>
        <dbReference type="ARBA" id="ARBA00023136"/>
    </source>
</evidence>
<keyword evidence="7 8" id="KW-0472">Membrane</keyword>
<dbReference type="NCBIfam" id="NF008216">
    <property type="entry name" value="PRK10983.1"/>
    <property type="match status" value="1"/>
</dbReference>
<evidence type="ECO:0000256" key="5">
    <source>
        <dbReference type="ARBA" id="ARBA00022692"/>
    </source>
</evidence>
<reference evidence="9 10" key="1">
    <citation type="submission" date="2024-09" db="EMBL/GenBank/DDBJ databases">
        <authorList>
            <person name="Sun Q."/>
            <person name="Mori K."/>
        </authorList>
    </citation>
    <scope>NUCLEOTIDE SEQUENCE [LARGE SCALE GENOMIC DNA]</scope>
    <source>
        <strain evidence="9 10">CCM 8545</strain>
    </source>
</reference>
<feature type="transmembrane region" description="Helical" evidence="8">
    <location>
        <begin position="63"/>
        <end position="88"/>
    </location>
</feature>
<evidence type="ECO:0000256" key="6">
    <source>
        <dbReference type="ARBA" id="ARBA00022989"/>
    </source>
</evidence>
<keyword evidence="10" id="KW-1185">Reference proteome</keyword>
<evidence type="ECO:0000313" key="10">
    <source>
        <dbReference type="Proteomes" id="UP001589758"/>
    </source>
</evidence>
<dbReference type="InterPro" id="IPR002549">
    <property type="entry name" value="AI-2E-like"/>
</dbReference>
<feature type="transmembrane region" description="Helical" evidence="8">
    <location>
        <begin position="12"/>
        <end position="29"/>
    </location>
</feature>
<evidence type="ECO:0000256" key="8">
    <source>
        <dbReference type="SAM" id="Phobius"/>
    </source>
</evidence>
<dbReference type="PANTHER" id="PTHR21716">
    <property type="entry name" value="TRANSMEMBRANE PROTEIN"/>
    <property type="match status" value="1"/>
</dbReference>
<dbReference type="Pfam" id="PF01594">
    <property type="entry name" value="AI-2E_transport"/>
    <property type="match status" value="1"/>
</dbReference>
<evidence type="ECO:0000256" key="3">
    <source>
        <dbReference type="ARBA" id="ARBA00022448"/>
    </source>
</evidence>
<keyword evidence="4" id="KW-1003">Cell membrane</keyword>
<dbReference type="PANTHER" id="PTHR21716:SF67">
    <property type="entry name" value="TRANSPORT PROTEIN YDIK-RELATED"/>
    <property type="match status" value="1"/>
</dbReference>
<organism evidence="9 10">
    <name type="scientific">Thorsellia kenyensis</name>
    <dbReference type="NCBI Taxonomy" id="1549888"/>
    <lineage>
        <taxon>Bacteria</taxon>
        <taxon>Pseudomonadati</taxon>
        <taxon>Pseudomonadota</taxon>
        <taxon>Gammaproteobacteria</taxon>
        <taxon>Enterobacterales</taxon>
        <taxon>Thorselliaceae</taxon>
        <taxon>Thorsellia</taxon>
    </lineage>
</organism>